<gene>
    <name evidence="2" type="ORF">LSALG_LOCUS17175</name>
</gene>
<evidence type="ECO:0000313" key="2">
    <source>
        <dbReference type="EMBL" id="CAI9277236.1"/>
    </source>
</evidence>
<reference evidence="2" key="1">
    <citation type="submission" date="2023-04" db="EMBL/GenBank/DDBJ databases">
        <authorList>
            <person name="Vijverberg K."/>
            <person name="Xiong W."/>
            <person name="Schranz E."/>
        </authorList>
    </citation>
    <scope>NUCLEOTIDE SEQUENCE</scope>
</reference>
<feature type="compositionally biased region" description="Polar residues" evidence="1">
    <location>
        <begin position="172"/>
        <end position="201"/>
    </location>
</feature>
<feature type="region of interest" description="Disordered" evidence="1">
    <location>
        <begin position="46"/>
        <end position="78"/>
    </location>
</feature>
<keyword evidence="3" id="KW-1185">Reference proteome</keyword>
<protein>
    <submittedName>
        <fullName evidence="2">Uncharacterized protein</fullName>
    </submittedName>
</protein>
<dbReference type="AlphaFoldDB" id="A0AA35YND1"/>
<evidence type="ECO:0000313" key="3">
    <source>
        <dbReference type="Proteomes" id="UP001177003"/>
    </source>
</evidence>
<dbReference type="Proteomes" id="UP001177003">
    <property type="component" value="Chromosome 3"/>
</dbReference>
<feature type="region of interest" description="Disordered" evidence="1">
    <location>
        <begin position="165"/>
        <end position="214"/>
    </location>
</feature>
<dbReference type="EMBL" id="OX465079">
    <property type="protein sequence ID" value="CAI9277236.1"/>
    <property type="molecule type" value="Genomic_DNA"/>
</dbReference>
<evidence type="ECO:0000256" key="1">
    <source>
        <dbReference type="SAM" id="MobiDB-lite"/>
    </source>
</evidence>
<name>A0AA35YND1_LACSI</name>
<accession>A0AA35YND1</accession>
<organism evidence="2 3">
    <name type="scientific">Lactuca saligna</name>
    <name type="common">Willowleaf lettuce</name>
    <dbReference type="NCBI Taxonomy" id="75948"/>
    <lineage>
        <taxon>Eukaryota</taxon>
        <taxon>Viridiplantae</taxon>
        <taxon>Streptophyta</taxon>
        <taxon>Embryophyta</taxon>
        <taxon>Tracheophyta</taxon>
        <taxon>Spermatophyta</taxon>
        <taxon>Magnoliopsida</taxon>
        <taxon>eudicotyledons</taxon>
        <taxon>Gunneridae</taxon>
        <taxon>Pentapetalae</taxon>
        <taxon>asterids</taxon>
        <taxon>campanulids</taxon>
        <taxon>Asterales</taxon>
        <taxon>Asteraceae</taxon>
        <taxon>Cichorioideae</taxon>
        <taxon>Cichorieae</taxon>
        <taxon>Lactucinae</taxon>
        <taxon>Lactuca</taxon>
    </lineage>
</organism>
<proteinExistence type="predicted"/>
<sequence>MLCFGKLILIIWCWWLTCKLLILRLKPEFCCPRILEVLRRSERSKKDVKASLSKPSPEQIEKVAKPTPKKIVKSDPPPKKVVKPIIKETSTHAKETMPSKSSILKRLKKMAHRPHHLPERAEDTVKRIYKKKKKPKVTKDLMEDIALELPFHDLDMGIPSLARGSPLKSNVEETSSPGGTVKVSNMDTTTNQGDSHLSTPKPTVVTPPGFSNTESFNEEVQTLDINVNISN</sequence>